<name>A0A7W9B471_9SPHN</name>
<feature type="transmembrane region" description="Helical" evidence="6">
    <location>
        <begin position="418"/>
        <end position="439"/>
    </location>
</feature>
<dbReference type="InterPro" id="IPR014738">
    <property type="entry name" value="Citrate_transporter"/>
</dbReference>
<evidence type="ECO:0000256" key="2">
    <source>
        <dbReference type="ARBA" id="ARBA00022448"/>
    </source>
</evidence>
<evidence type="ECO:0000313" key="8">
    <source>
        <dbReference type="EMBL" id="MBB5705925.1"/>
    </source>
</evidence>
<evidence type="ECO:0000256" key="5">
    <source>
        <dbReference type="ARBA" id="ARBA00023136"/>
    </source>
</evidence>
<keyword evidence="5 6" id="KW-0472">Membrane</keyword>
<feature type="domain" description="Citrate transporter-like" evidence="7">
    <location>
        <begin position="14"/>
        <end position="384"/>
    </location>
</feature>
<dbReference type="GO" id="GO:0015137">
    <property type="term" value="F:citrate transmembrane transporter activity"/>
    <property type="evidence" value="ECO:0007669"/>
    <property type="project" value="InterPro"/>
</dbReference>
<evidence type="ECO:0000256" key="4">
    <source>
        <dbReference type="ARBA" id="ARBA00022989"/>
    </source>
</evidence>
<dbReference type="RefSeq" id="WP_184096324.1">
    <property type="nucleotide sequence ID" value="NZ_JACIJH010000002.1"/>
</dbReference>
<dbReference type="NCBIfam" id="TIGR00784">
    <property type="entry name" value="citMHS"/>
    <property type="match status" value="1"/>
</dbReference>
<comment type="caution">
    <text evidence="8">The sequence shown here is derived from an EMBL/GenBank/DDBJ whole genome shotgun (WGS) entry which is preliminary data.</text>
</comment>
<dbReference type="GO" id="GO:0016020">
    <property type="term" value="C:membrane"/>
    <property type="evidence" value="ECO:0007669"/>
    <property type="project" value="UniProtKB-SubCell"/>
</dbReference>
<organism evidence="8 9">
    <name type="scientific">Sphingopyxis panaciterrulae</name>
    <dbReference type="NCBI Taxonomy" id="462372"/>
    <lineage>
        <taxon>Bacteria</taxon>
        <taxon>Pseudomonadati</taxon>
        <taxon>Pseudomonadota</taxon>
        <taxon>Alphaproteobacteria</taxon>
        <taxon>Sphingomonadales</taxon>
        <taxon>Sphingomonadaceae</taxon>
        <taxon>Sphingopyxis</taxon>
    </lineage>
</organism>
<dbReference type="Proteomes" id="UP000537161">
    <property type="component" value="Unassembled WGS sequence"/>
</dbReference>
<feature type="transmembrane region" description="Helical" evidence="6">
    <location>
        <begin position="139"/>
        <end position="158"/>
    </location>
</feature>
<feature type="transmembrane region" description="Helical" evidence="6">
    <location>
        <begin position="67"/>
        <end position="92"/>
    </location>
</feature>
<accession>A0A7W9B471</accession>
<feature type="transmembrane region" description="Helical" evidence="6">
    <location>
        <begin position="331"/>
        <end position="350"/>
    </location>
</feature>
<sequence>MLSFLAFAMVATFMTLIMTKRLSAIVALILVPLIFALIAGALAGVDLGDLGGMMMQGVADLAPTGVMLVFGILFFGLMIDVGLFDPLIAAIVRLVHGDPLRILVGTAVLALTVSLDGDGTTTYMITTAAMLPLYRRMKLDMRMLACIVIMAGAVMNVLPWGGPTARVMSSLKLEAHDVFVPLIPAMIVTALWVILVAWYFGLRERARLGRLAAERIGAPPPGDDPEIKGAVDPGKRKYFWVNLAITVALMAALLTALLPLAVLFMLAYAVAATINYPSIQAQRKQLAAHAGNALSVAGLVFAAGIFMGILSGTKMVDAMSATVIAAIPPAWGPYMAPITAVISAPFTFFISNDAFYFGVLPILAETGAAYGLSPAEIGRASLVGQQVHLLSPLVASTYLLVGFVGIEFGEHQRFTLKWALGSFLIFFVASLLFGIFPFAA</sequence>
<evidence type="ECO:0000259" key="7">
    <source>
        <dbReference type="Pfam" id="PF03600"/>
    </source>
</evidence>
<protein>
    <submittedName>
        <fullName evidence="8">CitMHS family citrate-Mg2+:H+ or citrate-Ca2+:H+ symporter</fullName>
    </submittedName>
</protein>
<keyword evidence="3 6" id="KW-0812">Transmembrane</keyword>
<keyword evidence="9" id="KW-1185">Reference proteome</keyword>
<evidence type="ECO:0000256" key="3">
    <source>
        <dbReference type="ARBA" id="ARBA00022692"/>
    </source>
</evidence>
<keyword evidence="2" id="KW-0813">Transport</keyword>
<feature type="transmembrane region" description="Helical" evidence="6">
    <location>
        <begin position="238"/>
        <end position="271"/>
    </location>
</feature>
<feature type="transmembrane region" description="Helical" evidence="6">
    <location>
        <begin position="291"/>
        <end position="310"/>
    </location>
</feature>
<dbReference type="Pfam" id="PF03600">
    <property type="entry name" value="CitMHS"/>
    <property type="match status" value="1"/>
</dbReference>
<keyword evidence="4 6" id="KW-1133">Transmembrane helix</keyword>
<comment type="subcellular location">
    <subcellularLocation>
        <location evidence="1">Membrane</location>
        <topology evidence="1">Multi-pass membrane protein</topology>
    </subcellularLocation>
</comment>
<evidence type="ECO:0000256" key="1">
    <source>
        <dbReference type="ARBA" id="ARBA00004141"/>
    </source>
</evidence>
<feature type="transmembrane region" description="Helical" evidence="6">
    <location>
        <begin position="387"/>
        <end position="406"/>
    </location>
</feature>
<dbReference type="EMBL" id="JACIJH010000002">
    <property type="protein sequence ID" value="MBB5705925.1"/>
    <property type="molecule type" value="Genomic_DNA"/>
</dbReference>
<proteinExistence type="predicted"/>
<evidence type="ECO:0000313" key="9">
    <source>
        <dbReference type="Proteomes" id="UP000537161"/>
    </source>
</evidence>
<evidence type="ECO:0000256" key="6">
    <source>
        <dbReference type="SAM" id="Phobius"/>
    </source>
</evidence>
<feature type="transmembrane region" description="Helical" evidence="6">
    <location>
        <begin position="178"/>
        <end position="200"/>
    </location>
</feature>
<feature type="transmembrane region" description="Helical" evidence="6">
    <location>
        <begin position="356"/>
        <end position="375"/>
    </location>
</feature>
<dbReference type="InterPro" id="IPR004680">
    <property type="entry name" value="Cit_transptr-like_dom"/>
</dbReference>
<reference evidence="8 9" key="1">
    <citation type="submission" date="2020-08" db="EMBL/GenBank/DDBJ databases">
        <title>Genomic Encyclopedia of Type Strains, Phase IV (KMG-IV): sequencing the most valuable type-strain genomes for metagenomic binning, comparative biology and taxonomic classification.</title>
        <authorList>
            <person name="Goeker M."/>
        </authorList>
    </citation>
    <scope>NUCLEOTIDE SEQUENCE [LARGE SCALE GENOMIC DNA]</scope>
    <source>
        <strain evidence="8 9">DSM 27163</strain>
    </source>
</reference>
<gene>
    <name evidence="8" type="ORF">FHR21_001258</name>
</gene>
<dbReference type="AlphaFoldDB" id="A0A7W9B471"/>